<dbReference type="SUPFAM" id="SSF63882">
    <property type="entry name" value="MoeA N-terminal region -like"/>
    <property type="match status" value="1"/>
</dbReference>
<keyword evidence="4" id="KW-0500">Molybdenum</keyword>
<dbReference type="SUPFAM" id="SSF63867">
    <property type="entry name" value="MoeA C-terminal domain-like"/>
    <property type="match status" value="1"/>
</dbReference>
<keyword evidence="4" id="KW-0460">Magnesium</keyword>
<dbReference type="Proteomes" id="UP000220034">
    <property type="component" value="Unassembled WGS sequence"/>
</dbReference>
<dbReference type="InterPro" id="IPR038987">
    <property type="entry name" value="MoeA-like"/>
</dbReference>
<dbReference type="SUPFAM" id="SSF53218">
    <property type="entry name" value="Molybdenum cofactor biosynthesis proteins"/>
    <property type="match status" value="1"/>
</dbReference>
<dbReference type="GO" id="GO:0046872">
    <property type="term" value="F:metal ion binding"/>
    <property type="evidence" value="ECO:0007669"/>
    <property type="project" value="UniProtKB-UniRule"/>
</dbReference>
<evidence type="ECO:0000256" key="4">
    <source>
        <dbReference type="RuleBase" id="RU365090"/>
    </source>
</evidence>
<dbReference type="Pfam" id="PF00994">
    <property type="entry name" value="MoCF_biosynth"/>
    <property type="match status" value="1"/>
</dbReference>
<comment type="pathway">
    <text evidence="4">Cofactor biosynthesis; molybdopterin biosynthesis.</text>
</comment>
<dbReference type="GO" id="GO:0005829">
    <property type="term" value="C:cytosol"/>
    <property type="evidence" value="ECO:0007669"/>
    <property type="project" value="TreeGrafter"/>
</dbReference>
<dbReference type="InterPro" id="IPR005110">
    <property type="entry name" value="MoeA_linker/N"/>
</dbReference>
<dbReference type="EMBL" id="OCTN01000002">
    <property type="protein sequence ID" value="SOH93611.1"/>
    <property type="molecule type" value="Genomic_DNA"/>
</dbReference>
<comment type="similarity">
    <text evidence="2 4">Belongs to the MoeA family.</text>
</comment>
<organism evidence="6 7">
    <name type="scientific">Pontivivens marinum</name>
    <dbReference type="NCBI Taxonomy" id="1690039"/>
    <lineage>
        <taxon>Bacteria</taxon>
        <taxon>Pseudomonadati</taxon>
        <taxon>Pseudomonadota</taxon>
        <taxon>Alphaproteobacteria</taxon>
        <taxon>Rhodobacterales</taxon>
        <taxon>Paracoccaceae</taxon>
        <taxon>Pontivivens</taxon>
    </lineage>
</organism>
<comment type="catalytic activity">
    <reaction evidence="3">
        <text>adenylyl-molybdopterin + molybdate = Mo-molybdopterin + AMP + H(+)</text>
        <dbReference type="Rhea" id="RHEA:35047"/>
        <dbReference type="ChEBI" id="CHEBI:15378"/>
        <dbReference type="ChEBI" id="CHEBI:36264"/>
        <dbReference type="ChEBI" id="CHEBI:62727"/>
        <dbReference type="ChEBI" id="CHEBI:71302"/>
        <dbReference type="ChEBI" id="CHEBI:456215"/>
        <dbReference type="EC" id="2.10.1.1"/>
    </reaction>
</comment>
<dbReference type="InterPro" id="IPR036135">
    <property type="entry name" value="MoeA_linker/N_sf"/>
</dbReference>
<dbReference type="CDD" id="cd00887">
    <property type="entry name" value="MoeA"/>
    <property type="match status" value="1"/>
</dbReference>
<comment type="cofactor">
    <cofactor evidence="4">
        <name>Mg(2+)</name>
        <dbReference type="ChEBI" id="CHEBI:18420"/>
    </cofactor>
</comment>
<dbReference type="AlphaFoldDB" id="A0A2C9CQ07"/>
<evidence type="ECO:0000256" key="2">
    <source>
        <dbReference type="ARBA" id="ARBA00010763"/>
    </source>
</evidence>
<keyword evidence="4 6" id="KW-0808">Transferase</keyword>
<dbReference type="SMART" id="SM00852">
    <property type="entry name" value="MoCF_biosynth"/>
    <property type="match status" value="1"/>
</dbReference>
<feature type="domain" description="MoaB/Mog" evidence="5">
    <location>
        <begin position="171"/>
        <end position="308"/>
    </location>
</feature>
<dbReference type="GO" id="GO:0061599">
    <property type="term" value="F:molybdopterin molybdotransferase activity"/>
    <property type="evidence" value="ECO:0007669"/>
    <property type="project" value="UniProtKB-UniRule"/>
</dbReference>
<evidence type="ECO:0000256" key="3">
    <source>
        <dbReference type="ARBA" id="ARBA00047317"/>
    </source>
</evidence>
<dbReference type="Gene3D" id="2.170.190.11">
    <property type="entry name" value="Molybdopterin biosynthesis moea protein, domain 3"/>
    <property type="match status" value="1"/>
</dbReference>
<dbReference type="InterPro" id="IPR036688">
    <property type="entry name" value="MoeA_C_domain_IV_sf"/>
</dbReference>
<dbReference type="OrthoDB" id="9804758at2"/>
<gene>
    <name evidence="6" type="ORF">SAMN06273572_102288</name>
</gene>
<dbReference type="Gene3D" id="2.40.340.10">
    <property type="entry name" value="MoeA, C-terminal, domain IV"/>
    <property type="match status" value="1"/>
</dbReference>
<dbReference type="PANTHER" id="PTHR10192:SF5">
    <property type="entry name" value="GEPHYRIN"/>
    <property type="match status" value="1"/>
</dbReference>
<evidence type="ECO:0000313" key="6">
    <source>
        <dbReference type="EMBL" id="SOH93611.1"/>
    </source>
</evidence>
<evidence type="ECO:0000313" key="7">
    <source>
        <dbReference type="Proteomes" id="UP000220034"/>
    </source>
</evidence>
<proteinExistence type="inferred from homology"/>
<reference evidence="7" key="1">
    <citation type="submission" date="2017-09" db="EMBL/GenBank/DDBJ databases">
        <authorList>
            <person name="Varghese N."/>
            <person name="Submissions S."/>
        </authorList>
    </citation>
    <scope>NUCLEOTIDE SEQUENCE [LARGE SCALE GENOMIC DNA]</scope>
    <source>
        <strain evidence="7">C7</strain>
    </source>
</reference>
<dbReference type="InterPro" id="IPR036425">
    <property type="entry name" value="MoaB/Mog-like_dom_sf"/>
</dbReference>
<dbReference type="Gene3D" id="3.90.105.10">
    <property type="entry name" value="Molybdopterin biosynthesis moea protein, domain 2"/>
    <property type="match status" value="1"/>
</dbReference>
<dbReference type="Gene3D" id="3.40.980.10">
    <property type="entry name" value="MoaB/Mog-like domain"/>
    <property type="match status" value="1"/>
</dbReference>
<sequence>MIPVAEALDRICALLSTMPVEHVPLRECAGRILAQPVSARRTQPPFAASAMDGYAIGESDAQVGHSLRVVGESQAGLGFNGEVSAGCAVRIFTGAPVPSGAQRVVIQEDVTRSLDSITLNSIDQGLHIRPAGADFSKGDIVSAGLITPARIALLAAMNIAEVPVYRRPVVALIATGDELVVPGEQPGPDQIVSSNIYAVTAIVQAAGATPRILPIAPDTLDGLRDVLDMARGADLIVTLGGASVGDHDLVAQVAGDAGLALDFYKVAMRPGKPLMAGRLGDAIMIGLPGNPVSAFVCAHVFLRPALDRMLGGTGAPLPRSVMPLTKALGPNAGREHYMRAVREGDGVRVYDRQDSSLLSVLDASDILVVRAPNDPARIAGDMVETIPLH</sequence>
<evidence type="ECO:0000259" key="5">
    <source>
        <dbReference type="SMART" id="SM00852"/>
    </source>
</evidence>
<name>A0A2C9CQ07_9RHOB</name>
<dbReference type="PANTHER" id="PTHR10192">
    <property type="entry name" value="MOLYBDOPTERIN BIOSYNTHESIS PROTEIN"/>
    <property type="match status" value="1"/>
</dbReference>
<dbReference type="InterPro" id="IPR001453">
    <property type="entry name" value="MoaB/Mog_dom"/>
</dbReference>
<keyword evidence="4" id="KW-0501">Molybdenum cofactor biosynthesis</keyword>
<dbReference type="GO" id="GO:0006777">
    <property type="term" value="P:Mo-molybdopterin cofactor biosynthetic process"/>
    <property type="evidence" value="ECO:0007669"/>
    <property type="project" value="UniProtKB-UniRule"/>
</dbReference>
<dbReference type="UniPathway" id="UPA00344"/>
<evidence type="ECO:0000256" key="1">
    <source>
        <dbReference type="ARBA" id="ARBA00002901"/>
    </source>
</evidence>
<dbReference type="EC" id="2.10.1.1" evidence="4"/>
<dbReference type="Pfam" id="PF03453">
    <property type="entry name" value="MoeA_N"/>
    <property type="match status" value="1"/>
</dbReference>
<comment type="function">
    <text evidence="1 4">Catalyzes the insertion of molybdate into adenylated molybdopterin with the concomitant release of AMP.</text>
</comment>
<keyword evidence="7" id="KW-1185">Reference proteome</keyword>
<accession>A0A2C9CQ07</accession>
<keyword evidence="4" id="KW-0479">Metal-binding</keyword>
<protein>
    <recommendedName>
        <fullName evidence="4">Molybdopterin molybdenumtransferase</fullName>
        <ecNumber evidence="4">2.10.1.1</ecNumber>
    </recommendedName>
</protein>
<dbReference type="RefSeq" id="WP_097929184.1">
    <property type="nucleotide sequence ID" value="NZ_OCTN01000002.1"/>
</dbReference>